<protein>
    <submittedName>
        <fullName evidence="2">FAD-binding protein</fullName>
    </submittedName>
</protein>
<dbReference type="AlphaFoldDB" id="A0A0S2M300"/>
<dbReference type="InterPro" id="IPR013113">
    <property type="entry name" value="SIP_FAD-bd"/>
</dbReference>
<dbReference type="EMBL" id="CP013200">
    <property type="protein sequence ID" value="ALO68030.1"/>
    <property type="molecule type" value="Genomic_DNA"/>
</dbReference>
<evidence type="ECO:0000313" key="3">
    <source>
        <dbReference type="Proteomes" id="UP000059574"/>
    </source>
</evidence>
<reference evidence="3" key="1">
    <citation type="submission" date="2015-11" db="EMBL/GenBank/DDBJ databases">
        <authorList>
            <person name="Kumar R."/>
            <person name="Singh D."/>
            <person name="Swarnkar M.K."/>
            <person name="Singh A.K."/>
            <person name="Kumar S."/>
        </authorList>
    </citation>
    <scope>NUCLEOTIDE SEQUENCE [LARGE SCALE GENOMIC DNA]</scope>
    <source>
        <strain evidence="3">ERGS4:06</strain>
    </source>
</reference>
<dbReference type="SUPFAM" id="SSF63380">
    <property type="entry name" value="Riboflavin synthase domain-like"/>
    <property type="match status" value="1"/>
</dbReference>
<dbReference type="Pfam" id="PF08021">
    <property type="entry name" value="FAD_binding_9"/>
    <property type="match status" value="1"/>
</dbReference>
<dbReference type="InterPro" id="IPR039374">
    <property type="entry name" value="SIP_fam"/>
</dbReference>
<dbReference type="RefSeq" id="WP_062292047.1">
    <property type="nucleotide sequence ID" value="NZ_CP013200.1"/>
</dbReference>
<organism evidence="2 3">
    <name type="scientific">Arthrobacter alpinus</name>
    <dbReference type="NCBI Taxonomy" id="656366"/>
    <lineage>
        <taxon>Bacteria</taxon>
        <taxon>Bacillati</taxon>
        <taxon>Actinomycetota</taxon>
        <taxon>Actinomycetes</taxon>
        <taxon>Micrococcales</taxon>
        <taxon>Micrococcaceae</taxon>
        <taxon>Arthrobacter</taxon>
    </lineage>
</organism>
<evidence type="ECO:0000259" key="1">
    <source>
        <dbReference type="PROSITE" id="PS51384"/>
    </source>
</evidence>
<name>A0A0S2M300_9MICC</name>
<dbReference type="PANTHER" id="PTHR30157:SF0">
    <property type="entry name" value="NADPH-DEPENDENT FERRIC-CHELATE REDUCTASE"/>
    <property type="match status" value="1"/>
</dbReference>
<dbReference type="FunFam" id="2.40.30.10:FF:000131">
    <property type="entry name" value="NADPH-dependent ferric siderophore reductase"/>
    <property type="match status" value="1"/>
</dbReference>
<dbReference type="Pfam" id="PF04954">
    <property type="entry name" value="SIP"/>
    <property type="match status" value="1"/>
</dbReference>
<dbReference type="InterPro" id="IPR039261">
    <property type="entry name" value="FNR_nucleotide-bd"/>
</dbReference>
<dbReference type="Gene3D" id="2.40.30.10">
    <property type="entry name" value="Translation factors"/>
    <property type="match status" value="1"/>
</dbReference>
<dbReference type="InterPro" id="IPR017938">
    <property type="entry name" value="Riboflavin_synthase-like_b-brl"/>
</dbReference>
<gene>
    <name evidence="2" type="ORF">AS189_17990</name>
</gene>
<dbReference type="PANTHER" id="PTHR30157">
    <property type="entry name" value="FERRIC REDUCTASE, NADPH-DEPENDENT"/>
    <property type="match status" value="1"/>
</dbReference>
<proteinExistence type="predicted"/>
<reference evidence="2 3" key="2">
    <citation type="journal article" date="2016" name="J. Biotechnol.">
        <title>Complete genome sequence of Arthrobacter alpinus ERGS4:06, a yellow pigmented bacterium tolerant to cold and radiations isolated from Sikkim Himalaya.</title>
        <authorList>
            <person name="Kumar R."/>
            <person name="Singh D."/>
            <person name="Swarnkar M.K."/>
            <person name="Singh A.K."/>
            <person name="Kumar S."/>
        </authorList>
    </citation>
    <scope>NUCLEOTIDE SEQUENCE [LARGE SCALE GENOMIC DNA]</scope>
    <source>
        <strain evidence="2 3">ERGS4:06</strain>
    </source>
</reference>
<dbReference type="GO" id="GO:0016491">
    <property type="term" value="F:oxidoreductase activity"/>
    <property type="evidence" value="ECO:0007669"/>
    <property type="project" value="InterPro"/>
</dbReference>
<dbReference type="PROSITE" id="PS51384">
    <property type="entry name" value="FAD_FR"/>
    <property type="match status" value="1"/>
</dbReference>
<dbReference type="Proteomes" id="UP000059574">
    <property type="component" value="Chromosome"/>
</dbReference>
<dbReference type="InterPro" id="IPR017927">
    <property type="entry name" value="FAD-bd_FR_type"/>
</dbReference>
<sequence length="284" mass="30774">MTTTNSAAPRPAGRGGKPRVQHTLQVLRKETLSPHMVRIVAGGPGLANFAPKDATDMYVKIQFLHPGIEYTEPVDVEALRETLPREFWPVTRTYTVRWVDLAAQELAIDFVLHGDSGLAGPWAAAVVPGDSIIFTGPGGAYTPNPDADWYLFAGDEAALPAIAAAIESLPATATGHAYIEVDSAADIQPVAKPDGVELTWVFREGATPAESTVLLDAVANGPWPEGTVDAFVHGEREYIKALRDLLFKQRGLERSQVSLSGYWAYGRTEDNFQAEKREPIGKIL</sequence>
<dbReference type="CDD" id="cd06193">
    <property type="entry name" value="siderophore_interacting"/>
    <property type="match status" value="1"/>
</dbReference>
<dbReference type="InterPro" id="IPR007037">
    <property type="entry name" value="SIP_rossman_dom"/>
</dbReference>
<accession>A0A0S2M300</accession>
<feature type="domain" description="FAD-binding FR-type" evidence="1">
    <location>
        <begin position="19"/>
        <end position="144"/>
    </location>
</feature>
<evidence type="ECO:0000313" key="2">
    <source>
        <dbReference type="EMBL" id="ALO68030.1"/>
    </source>
</evidence>
<dbReference type="Gene3D" id="3.40.50.80">
    <property type="entry name" value="Nucleotide-binding domain of ferredoxin-NADP reductase (FNR) module"/>
    <property type="match status" value="1"/>
</dbReference>